<dbReference type="EMBL" id="JXJN01011503">
    <property type="status" value="NOT_ANNOTATED_CDS"/>
    <property type="molecule type" value="Genomic_DNA"/>
</dbReference>
<dbReference type="EnsemblMetazoa" id="GPPI024901-RA">
    <property type="protein sequence ID" value="GPPI024901-PA"/>
    <property type="gene ID" value="GPPI024901"/>
</dbReference>
<sequence>MVFPVCYKARAFYSGQWGEINNEIINYLKNIEPIPLHFITTFHKTSISGSAMQADALVKANACSSTIPRANYQKYVRLKQVFEVLSTSKQATPATTVNITTPPSSQVSKK</sequence>
<reference evidence="2" key="1">
    <citation type="submission" date="2015-01" db="EMBL/GenBank/DDBJ databases">
        <authorList>
            <person name="Aksoy S."/>
            <person name="Warren W."/>
            <person name="Wilson R.K."/>
        </authorList>
    </citation>
    <scope>NUCLEOTIDE SEQUENCE [LARGE SCALE GENOMIC DNA]</scope>
    <source>
        <strain evidence="2">IAEA</strain>
    </source>
</reference>
<dbReference type="VEuPathDB" id="VectorBase:GPPI024901"/>
<proteinExistence type="predicted"/>
<protein>
    <submittedName>
        <fullName evidence="1">Uncharacterized protein</fullName>
    </submittedName>
</protein>
<keyword evidence="2" id="KW-1185">Reference proteome</keyword>
<organism evidence="1 2">
    <name type="scientific">Glossina palpalis gambiensis</name>
    <dbReference type="NCBI Taxonomy" id="67801"/>
    <lineage>
        <taxon>Eukaryota</taxon>
        <taxon>Metazoa</taxon>
        <taxon>Ecdysozoa</taxon>
        <taxon>Arthropoda</taxon>
        <taxon>Hexapoda</taxon>
        <taxon>Insecta</taxon>
        <taxon>Pterygota</taxon>
        <taxon>Neoptera</taxon>
        <taxon>Endopterygota</taxon>
        <taxon>Diptera</taxon>
        <taxon>Brachycera</taxon>
        <taxon>Muscomorpha</taxon>
        <taxon>Hippoboscoidea</taxon>
        <taxon>Glossinidae</taxon>
        <taxon>Glossina</taxon>
    </lineage>
</organism>
<accession>A0A1B0BBK3</accession>
<reference evidence="1" key="2">
    <citation type="submission" date="2020-05" db="UniProtKB">
        <authorList>
            <consortium name="EnsemblMetazoa"/>
        </authorList>
    </citation>
    <scope>IDENTIFICATION</scope>
    <source>
        <strain evidence="1">IAEA</strain>
    </source>
</reference>
<evidence type="ECO:0000313" key="2">
    <source>
        <dbReference type="Proteomes" id="UP000092460"/>
    </source>
</evidence>
<dbReference type="AlphaFoldDB" id="A0A1B0BBK3"/>
<dbReference type="Proteomes" id="UP000092460">
    <property type="component" value="Unassembled WGS sequence"/>
</dbReference>
<name>A0A1B0BBK3_9MUSC</name>
<evidence type="ECO:0000313" key="1">
    <source>
        <dbReference type="EnsemblMetazoa" id="GPPI024901-PA"/>
    </source>
</evidence>